<evidence type="ECO:0000313" key="4">
    <source>
        <dbReference type="EMBL" id="MCS7479721.1"/>
    </source>
</evidence>
<dbReference type="PANTHER" id="PTHR30041">
    <property type="entry name" value="ARSENATE REDUCTASE"/>
    <property type="match status" value="1"/>
</dbReference>
<evidence type="ECO:0000313" key="5">
    <source>
        <dbReference type="Proteomes" id="UP001141259"/>
    </source>
</evidence>
<comment type="caution">
    <text evidence="4">The sequence shown here is derived from an EMBL/GenBank/DDBJ whole genome shotgun (WGS) entry which is preliminary data.</text>
</comment>
<comment type="similarity">
    <text evidence="1 3">Belongs to the ArsC family.</text>
</comment>
<evidence type="ECO:0000256" key="2">
    <source>
        <dbReference type="ARBA" id="ARBA00023002"/>
    </source>
</evidence>
<dbReference type="SUPFAM" id="SSF52833">
    <property type="entry name" value="Thioredoxin-like"/>
    <property type="match status" value="1"/>
</dbReference>
<dbReference type="PANTHER" id="PTHR30041:SF4">
    <property type="entry name" value="ARSENATE REDUCTASE"/>
    <property type="match status" value="1"/>
</dbReference>
<dbReference type="GO" id="GO:0008794">
    <property type="term" value="F:arsenate reductase (glutaredoxin) activity"/>
    <property type="evidence" value="ECO:0007669"/>
    <property type="project" value="InterPro"/>
</dbReference>
<dbReference type="AlphaFoldDB" id="A0A9X2VN42"/>
<organism evidence="4 5">
    <name type="scientific">Umezawaea endophytica</name>
    <dbReference type="NCBI Taxonomy" id="1654476"/>
    <lineage>
        <taxon>Bacteria</taxon>
        <taxon>Bacillati</taxon>
        <taxon>Actinomycetota</taxon>
        <taxon>Actinomycetes</taxon>
        <taxon>Pseudonocardiales</taxon>
        <taxon>Pseudonocardiaceae</taxon>
        <taxon>Umezawaea</taxon>
    </lineage>
</organism>
<dbReference type="CDD" id="cd03034">
    <property type="entry name" value="ArsC_ArsC"/>
    <property type="match status" value="1"/>
</dbReference>
<dbReference type="Pfam" id="PF03960">
    <property type="entry name" value="ArsC"/>
    <property type="match status" value="1"/>
</dbReference>
<reference evidence="4" key="1">
    <citation type="submission" date="2022-08" db="EMBL/GenBank/DDBJ databases">
        <authorList>
            <person name="Tistechok S."/>
            <person name="Samborskyy M."/>
            <person name="Roman I."/>
        </authorList>
    </citation>
    <scope>NUCLEOTIDE SEQUENCE</scope>
    <source>
        <strain evidence="4">DSM 103496</strain>
    </source>
</reference>
<keyword evidence="5" id="KW-1185">Reference proteome</keyword>
<dbReference type="RefSeq" id="WP_259625226.1">
    <property type="nucleotide sequence ID" value="NZ_JANYMP010000011.1"/>
</dbReference>
<protein>
    <submittedName>
        <fullName evidence="4">Arsenate reductase family protein</fullName>
    </submittedName>
</protein>
<dbReference type="Proteomes" id="UP001141259">
    <property type="component" value="Unassembled WGS sequence"/>
</dbReference>
<dbReference type="EMBL" id="JANYMP010000011">
    <property type="protein sequence ID" value="MCS7479721.1"/>
    <property type="molecule type" value="Genomic_DNA"/>
</dbReference>
<evidence type="ECO:0000256" key="3">
    <source>
        <dbReference type="PROSITE-ProRule" id="PRU01282"/>
    </source>
</evidence>
<dbReference type="PROSITE" id="PS51353">
    <property type="entry name" value="ARSC"/>
    <property type="match status" value="1"/>
</dbReference>
<evidence type="ECO:0000256" key="1">
    <source>
        <dbReference type="ARBA" id="ARBA00007198"/>
    </source>
</evidence>
<proteinExistence type="inferred from homology"/>
<gene>
    <name evidence="4" type="ORF">NZH93_22905</name>
</gene>
<dbReference type="Gene3D" id="3.40.30.10">
    <property type="entry name" value="Glutaredoxin"/>
    <property type="match status" value="1"/>
</dbReference>
<keyword evidence="2" id="KW-0560">Oxidoreductase</keyword>
<accession>A0A9X2VN42</accession>
<dbReference type="InterPro" id="IPR006660">
    <property type="entry name" value="Arsenate_reductase-like"/>
</dbReference>
<dbReference type="InterPro" id="IPR036249">
    <property type="entry name" value="Thioredoxin-like_sf"/>
</dbReference>
<name>A0A9X2VN42_9PSEU</name>
<sequence>MEIWHNPRCSKSRAAKQALDTAGVEYVERRYLDDAPTVAELAAVLDKMGAEPWDITRLGEARAKELGLAALPRDREVWLEVLAANPVLVERPIIVTGTTAFVARTEEAVRSLG</sequence>
<dbReference type="InterPro" id="IPR006659">
    <property type="entry name" value="Arsenate_reductase"/>
</dbReference>